<dbReference type="InterPro" id="IPR050925">
    <property type="entry name" value="Rhomboid_protease_S54"/>
</dbReference>
<dbReference type="Pfam" id="PF01694">
    <property type="entry name" value="Rhomboid"/>
    <property type="match status" value="1"/>
</dbReference>
<evidence type="ECO:0000259" key="7">
    <source>
        <dbReference type="Pfam" id="PF01694"/>
    </source>
</evidence>
<dbReference type="PANTHER" id="PTHR43731:SF34">
    <property type="entry name" value="PEPTIDASE S54 RHOMBOID DOMAIN-CONTAINING PROTEIN"/>
    <property type="match status" value="1"/>
</dbReference>
<keyword evidence="3 5" id="KW-1133">Transmembrane helix</keyword>
<dbReference type="GO" id="GO:0016020">
    <property type="term" value="C:membrane"/>
    <property type="evidence" value="ECO:0007669"/>
    <property type="project" value="UniProtKB-SubCell"/>
</dbReference>
<feature type="chain" id="PRO_5044895883" description="Peptidase S54 rhomboid domain-containing protein" evidence="6">
    <location>
        <begin position="24"/>
        <end position="318"/>
    </location>
</feature>
<dbReference type="EMBL" id="JALLAZ020001300">
    <property type="protein sequence ID" value="KAL3777275.1"/>
    <property type="molecule type" value="Genomic_DNA"/>
</dbReference>
<feature type="domain" description="Peptidase S54 rhomboid" evidence="7">
    <location>
        <begin position="151"/>
        <end position="295"/>
    </location>
</feature>
<feature type="transmembrane region" description="Helical" evidence="5">
    <location>
        <begin position="191"/>
        <end position="211"/>
    </location>
</feature>
<keyword evidence="4 5" id="KW-0472">Membrane</keyword>
<comment type="subcellular location">
    <subcellularLocation>
        <location evidence="1">Membrane</location>
        <topology evidence="1">Multi-pass membrane protein</topology>
    </subcellularLocation>
</comment>
<feature type="transmembrane region" description="Helical" evidence="5">
    <location>
        <begin position="218"/>
        <end position="235"/>
    </location>
</feature>
<evidence type="ECO:0000256" key="6">
    <source>
        <dbReference type="SAM" id="SignalP"/>
    </source>
</evidence>
<keyword evidence="9" id="KW-1185">Reference proteome</keyword>
<dbReference type="Gene3D" id="1.20.1540.10">
    <property type="entry name" value="Rhomboid-like"/>
    <property type="match status" value="1"/>
</dbReference>
<dbReference type="PANTHER" id="PTHR43731">
    <property type="entry name" value="RHOMBOID PROTEASE"/>
    <property type="match status" value="1"/>
</dbReference>
<sequence length="318" mass="35705">MVHAWAWILVVFHFSATSAKTSARPFVISTPIKRADKVSCLECINDLRSGAQYEYNPNYQHSPTLGDVDKEGFYRVSFHSPIRNNHRPPPLTELVRNYIVALHSFSPTLSNGFFSSILVYILWKFQASSFVGKYLRNHFQCSRYNVIRKKRFHALILSAFSHASFNHIAVNMYAYLTFGRSVKQVLARHGISLWPLVFSSAMLGNLAFLAFDNGQGSCIGLSGVTLSLVAFDALVHPTKELRMFVSFIPLTISAYHLYLVLLGISFMGILGIEILERGSIAHSTHLGGLVCGSLFYEAFKRGWLTRVKKSYLAAVRGI</sequence>
<name>A0ABD3NMP8_9STRA</name>
<dbReference type="SUPFAM" id="SSF144091">
    <property type="entry name" value="Rhomboid-like"/>
    <property type="match status" value="1"/>
</dbReference>
<accession>A0ABD3NMP8</accession>
<dbReference type="InterPro" id="IPR022764">
    <property type="entry name" value="Peptidase_S54_rhomboid_dom"/>
</dbReference>
<keyword evidence="6" id="KW-0732">Signal</keyword>
<evidence type="ECO:0000313" key="9">
    <source>
        <dbReference type="Proteomes" id="UP001530315"/>
    </source>
</evidence>
<evidence type="ECO:0000256" key="3">
    <source>
        <dbReference type="ARBA" id="ARBA00022989"/>
    </source>
</evidence>
<dbReference type="AlphaFoldDB" id="A0ABD3NMP8"/>
<evidence type="ECO:0000256" key="5">
    <source>
        <dbReference type="SAM" id="Phobius"/>
    </source>
</evidence>
<dbReference type="Proteomes" id="UP001530315">
    <property type="component" value="Unassembled WGS sequence"/>
</dbReference>
<feature type="transmembrane region" description="Helical" evidence="5">
    <location>
        <begin position="255"/>
        <end position="275"/>
    </location>
</feature>
<feature type="transmembrane region" description="Helical" evidence="5">
    <location>
        <begin position="152"/>
        <end position="176"/>
    </location>
</feature>
<proteinExistence type="predicted"/>
<evidence type="ECO:0000256" key="2">
    <source>
        <dbReference type="ARBA" id="ARBA00022692"/>
    </source>
</evidence>
<evidence type="ECO:0000256" key="4">
    <source>
        <dbReference type="ARBA" id="ARBA00023136"/>
    </source>
</evidence>
<protein>
    <recommendedName>
        <fullName evidence="7">Peptidase S54 rhomboid domain-containing protein</fullName>
    </recommendedName>
</protein>
<evidence type="ECO:0000256" key="1">
    <source>
        <dbReference type="ARBA" id="ARBA00004141"/>
    </source>
</evidence>
<keyword evidence="2 5" id="KW-0812">Transmembrane</keyword>
<gene>
    <name evidence="8" type="ORF">ACHAW5_006344</name>
</gene>
<dbReference type="InterPro" id="IPR035952">
    <property type="entry name" value="Rhomboid-like_sf"/>
</dbReference>
<reference evidence="8 9" key="1">
    <citation type="submission" date="2024-10" db="EMBL/GenBank/DDBJ databases">
        <title>Updated reference genomes for cyclostephanoid diatoms.</title>
        <authorList>
            <person name="Roberts W.R."/>
            <person name="Alverson A.J."/>
        </authorList>
    </citation>
    <scope>NUCLEOTIDE SEQUENCE [LARGE SCALE GENOMIC DNA]</scope>
    <source>
        <strain evidence="8 9">AJA276-08</strain>
    </source>
</reference>
<evidence type="ECO:0000313" key="8">
    <source>
        <dbReference type="EMBL" id="KAL3777275.1"/>
    </source>
</evidence>
<organism evidence="8 9">
    <name type="scientific">Stephanodiscus triporus</name>
    <dbReference type="NCBI Taxonomy" id="2934178"/>
    <lineage>
        <taxon>Eukaryota</taxon>
        <taxon>Sar</taxon>
        <taxon>Stramenopiles</taxon>
        <taxon>Ochrophyta</taxon>
        <taxon>Bacillariophyta</taxon>
        <taxon>Coscinodiscophyceae</taxon>
        <taxon>Thalassiosirophycidae</taxon>
        <taxon>Stephanodiscales</taxon>
        <taxon>Stephanodiscaceae</taxon>
        <taxon>Stephanodiscus</taxon>
    </lineage>
</organism>
<feature type="signal peptide" evidence="6">
    <location>
        <begin position="1"/>
        <end position="23"/>
    </location>
</feature>
<comment type="caution">
    <text evidence="8">The sequence shown here is derived from an EMBL/GenBank/DDBJ whole genome shotgun (WGS) entry which is preliminary data.</text>
</comment>